<evidence type="ECO:0000256" key="1">
    <source>
        <dbReference type="SAM" id="Phobius"/>
    </source>
</evidence>
<keyword evidence="1" id="KW-0472">Membrane</keyword>
<gene>
    <name evidence="2" type="ORF">LEP1GSC079_3783</name>
</gene>
<feature type="transmembrane region" description="Helical" evidence="1">
    <location>
        <begin position="38"/>
        <end position="61"/>
    </location>
</feature>
<sequence length="68" mass="8146">MSPIYENTTFGKVFSKILTFNSVSIFDGVFHIKKVLRFLFFFIVYSKLKNLILPVIWKIFFGIQIFRF</sequence>
<dbReference type="Proteomes" id="UP000012164">
    <property type="component" value="Unassembled WGS sequence"/>
</dbReference>
<evidence type="ECO:0000313" key="2">
    <source>
        <dbReference type="EMBL" id="EMJ36184.1"/>
    </source>
</evidence>
<evidence type="ECO:0000313" key="3">
    <source>
        <dbReference type="Proteomes" id="UP000012164"/>
    </source>
</evidence>
<organism evidence="2 3">
    <name type="scientific">Leptospira interrogans str. FPW1039</name>
    <dbReference type="NCBI Taxonomy" id="1193040"/>
    <lineage>
        <taxon>Bacteria</taxon>
        <taxon>Pseudomonadati</taxon>
        <taxon>Spirochaetota</taxon>
        <taxon>Spirochaetia</taxon>
        <taxon>Leptospirales</taxon>
        <taxon>Leptospiraceae</taxon>
        <taxon>Leptospira</taxon>
    </lineage>
</organism>
<reference evidence="2 3" key="1">
    <citation type="submission" date="2013-01" db="EMBL/GenBank/DDBJ databases">
        <authorList>
            <person name="Harkins D.M."/>
            <person name="Durkin A.S."/>
            <person name="Brinkac L.M."/>
            <person name="Haft D.H."/>
            <person name="Selengut J.D."/>
            <person name="Sanka R."/>
            <person name="DePew J."/>
            <person name="Purushe J."/>
            <person name="Peacock S.J."/>
            <person name="Thaipadungpanit J."/>
            <person name="Wuthiekanun V.W."/>
            <person name="Day N.P."/>
            <person name="Vinetz J.M."/>
            <person name="Sutton G.G."/>
            <person name="Nierman W.C."/>
            <person name="Fouts D.E."/>
        </authorList>
    </citation>
    <scope>NUCLEOTIDE SEQUENCE [LARGE SCALE GENOMIC DNA]</scope>
    <source>
        <strain evidence="2 3">FPW1039</strain>
    </source>
</reference>
<dbReference type="EMBL" id="AKWR02000136">
    <property type="protein sequence ID" value="EMJ36184.1"/>
    <property type="molecule type" value="Genomic_DNA"/>
</dbReference>
<proteinExistence type="predicted"/>
<dbReference type="AlphaFoldDB" id="A0A0F6IDQ9"/>
<name>A0A0F6IDQ9_LEPIR</name>
<keyword evidence="1" id="KW-0812">Transmembrane</keyword>
<comment type="caution">
    <text evidence="2">The sequence shown here is derived from an EMBL/GenBank/DDBJ whole genome shotgun (WGS) entry which is preliminary data.</text>
</comment>
<protein>
    <submittedName>
        <fullName evidence="2">Uncharacterized protein</fullName>
    </submittedName>
</protein>
<keyword evidence="1" id="KW-1133">Transmembrane helix</keyword>
<accession>A0A0F6IDQ9</accession>